<gene>
    <name evidence="1" type="ORF">B5M06_13400</name>
</gene>
<accession>A0A1V0BGP2</accession>
<proteinExistence type="predicted"/>
<dbReference type="KEGG" id="cke:B5M06_13400"/>
<dbReference type="OrthoDB" id="73001at2"/>
<name>A0A1V0BGP2_9BURK</name>
<dbReference type="EMBL" id="CP020121">
    <property type="protein sequence ID" value="AQZ99103.1"/>
    <property type="molecule type" value="Genomic_DNA"/>
</dbReference>
<reference evidence="1 2" key="1">
    <citation type="submission" date="2017-03" db="EMBL/GenBank/DDBJ databases">
        <title>Rapid Whole Genome Sequencing of Comamonas kerstersii Causing Continuous ambulatory Peritoneal Dialysis-Associated Peritonitis.</title>
        <authorList>
            <person name="Zheng B."/>
        </authorList>
    </citation>
    <scope>NUCLEOTIDE SEQUENCE [LARGE SCALE GENOMIC DNA]</scope>
    <source>
        <strain evidence="1 2">8943</strain>
    </source>
</reference>
<dbReference type="AlphaFoldDB" id="A0A1V0BGP2"/>
<evidence type="ECO:0008006" key="3">
    <source>
        <dbReference type="Google" id="ProtNLM"/>
    </source>
</evidence>
<sequence length="87" mass="9903">MSKHDKTIAKLTAKPVPTDLKWDDLVGLLSHLGYEQLNNNGSRRKFVNKTSGHMLSLHEPHPQNVIKQYVVRMVCEELINQGLIAEK</sequence>
<dbReference type="GeneID" id="83040314"/>
<dbReference type="GO" id="GO:0003729">
    <property type="term" value="F:mRNA binding"/>
    <property type="evidence" value="ECO:0007669"/>
    <property type="project" value="InterPro"/>
</dbReference>
<dbReference type="RefSeq" id="WP_054065254.1">
    <property type="nucleotide sequence ID" value="NZ_CP020121.1"/>
</dbReference>
<evidence type="ECO:0000313" key="2">
    <source>
        <dbReference type="Proteomes" id="UP000242792"/>
    </source>
</evidence>
<dbReference type="Pfam" id="PF07927">
    <property type="entry name" value="HicA_toxin"/>
    <property type="match status" value="1"/>
</dbReference>
<evidence type="ECO:0000313" key="1">
    <source>
        <dbReference type="EMBL" id="AQZ99103.1"/>
    </source>
</evidence>
<protein>
    <recommendedName>
        <fullName evidence="3">Hexulose-6-phosphate synthase</fullName>
    </recommendedName>
</protein>
<organism evidence="1 2">
    <name type="scientific">Comamonas kerstersii</name>
    <dbReference type="NCBI Taxonomy" id="225992"/>
    <lineage>
        <taxon>Bacteria</taxon>
        <taxon>Pseudomonadati</taxon>
        <taxon>Pseudomonadota</taxon>
        <taxon>Betaproteobacteria</taxon>
        <taxon>Burkholderiales</taxon>
        <taxon>Comamonadaceae</taxon>
        <taxon>Comamonas</taxon>
    </lineage>
</organism>
<dbReference type="Proteomes" id="UP000242792">
    <property type="component" value="Chromosome"/>
</dbReference>
<dbReference type="InterPro" id="IPR012933">
    <property type="entry name" value="HicA_mRNA_interferase"/>
</dbReference>